<gene>
    <name evidence="8" type="ORF">ACJMK2_014071</name>
</gene>
<evidence type="ECO:0000313" key="9">
    <source>
        <dbReference type="Proteomes" id="UP001634394"/>
    </source>
</evidence>
<dbReference type="PANTHER" id="PTHR25462:SF296">
    <property type="entry name" value="MEIOTIC P26, ISOFORM F"/>
    <property type="match status" value="1"/>
</dbReference>
<evidence type="ECO:0000259" key="7">
    <source>
        <dbReference type="PROSITE" id="PS50119"/>
    </source>
</evidence>
<dbReference type="InterPro" id="IPR047153">
    <property type="entry name" value="TRIM45/56/19-like"/>
</dbReference>
<dbReference type="PANTHER" id="PTHR25462">
    <property type="entry name" value="BONUS, ISOFORM C-RELATED"/>
    <property type="match status" value="1"/>
</dbReference>
<dbReference type="InterPro" id="IPR001841">
    <property type="entry name" value="Znf_RING"/>
</dbReference>
<dbReference type="EMBL" id="JBJQND010000014">
    <property type="protein sequence ID" value="KAL3854828.1"/>
    <property type="molecule type" value="Genomic_DNA"/>
</dbReference>
<sequence>MAAANPGNIHDVEKPHCPICLGRFKTPRQLTCLHSFCQGCLDDYISSKAGNVTELKQLECPICRTVILIPRKSENSVIGASLFPINTILQSIGGNDNEEVNRPCDCCLTDGVSAISTGFCVVCEEAMCASCITFHHKQKVSKDHSIITIEELTNNPKNFVRFDKGFRCQEHEEEELKFYCNDHKITCCSSCCIVHHRNCAQVLDLRKDANNLLKDIKPLHILDEMTNIENLLMNIEKKNDSNVVSLESQVQEMTNRIKEIRKKMNDLFDDLERNVKSDGNQLYKQEAILKQEQNYDCQALLNAVRNSHATLETVIKYGSDRQVC</sequence>
<dbReference type="GO" id="GO:0008270">
    <property type="term" value="F:zinc ion binding"/>
    <property type="evidence" value="ECO:0007669"/>
    <property type="project" value="UniProtKB-KW"/>
</dbReference>
<feature type="coiled-coil region" evidence="5">
    <location>
        <begin position="243"/>
        <end position="270"/>
    </location>
</feature>
<proteinExistence type="predicted"/>
<dbReference type="CDD" id="cd19756">
    <property type="entry name" value="Bbox2"/>
    <property type="match status" value="1"/>
</dbReference>
<dbReference type="InterPro" id="IPR027370">
    <property type="entry name" value="Znf-RING_euk"/>
</dbReference>
<dbReference type="Proteomes" id="UP001634394">
    <property type="component" value="Unassembled WGS sequence"/>
</dbReference>
<keyword evidence="5" id="KW-0175">Coiled coil</keyword>
<dbReference type="InterPro" id="IPR017907">
    <property type="entry name" value="Znf_RING_CS"/>
</dbReference>
<dbReference type="InterPro" id="IPR000315">
    <property type="entry name" value="Znf_B-box"/>
</dbReference>
<dbReference type="Pfam" id="PF13445">
    <property type="entry name" value="zf-RING_UBOX"/>
    <property type="match status" value="1"/>
</dbReference>
<keyword evidence="2 4" id="KW-0863">Zinc-finger</keyword>
<dbReference type="Gene3D" id="3.30.160.60">
    <property type="entry name" value="Classic Zinc Finger"/>
    <property type="match status" value="1"/>
</dbReference>
<dbReference type="SMART" id="SM00184">
    <property type="entry name" value="RING"/>
    <property type="match status" value="1"/>
</dbReference>
<accession>A0ABD3V212</accession>
<evidence type="ECO:0000313" key="8">
    <source>
        <dbReference type="EMBL" id="KAL3854828.1"/>
    </source>
</evidence>
<keyword evidence="1" id="KW-0479">Metal-binding</keyword>
<evidence type="ECO:0000256" key="1">
    <source>
        <dbReference type="ARBA" id="ARBA00022723"/>
    </source>
</evidence>
<dbReference type="SUPFAM" id="SSF57845">
    <property type="entry name" value="B-box zinc-binding domain"/>
    <property type="match status" value="1"/>
</dbReference>
<dbReference type="PROSITE" id="PS00518">
    <property type="entry name" value="ZF_RING_1"/>
    <property type="match status" value="1"/>
</dbReference>
<evidence type="ECO:0000256" key="2">
    <source>
        <dbReference type="ARBA" id="ARBA00022771"/>
    </source>
</evidence>
<evidence type="ECO:0000256" key="3">
    <source>
        <dbReference type="ARBA" id="ARBA00022833"/>
    </source>
</evidence>
<name>A0ABD3V212_SINWO</name>
<dbReference type="AlphaFoldDB" id="A0ABD3V212"/>
<keyword evidence="9" id="KW-1185">Reference proteome</keyword>
<dbReference type="InterPro" id="IPR013083">
    <property type="entry name" value="Znf_RING/FYVE/PHD"/>
</dbReference>
<feature type="domain" description="RING-type" evidence="6">
    <location>
        <begin position="17"/>
        <end position="64"/>
    </location>
</feature>
<dbReference type="PROSITE" id="PS50089">
    <property type="entry name" value="ZF_RING_2"/>
    <property type="match status" value="1"/>
</dbReference>
<dbReference type="SUPFAM" id="SSF57850">
    <property type="entry name" value="RING/U-box"/>
    <property type="match status" value="1"/>
</dbReference>
<dbReference type="PROSITE" id="PS50119">
    <property type="entry name" value="ZF_BBOX"/>
    <property type="match status" value="1"/>
</dbReference>
<reference evidence="8 9" key="1">
    <citation type="submission" date="2024-11" db="EMBL/GenBank/DDBJ databases">
        <title>Chromosome-level genome assembly of the freshwater bivalve Anodonta woodiana.</title>
        <authorList>
            <person name="Chen X."/>
        </authorList>
    </citation>
    <scope>NUCLEOTIDE SEQUENCE [LARGE SCALE GENOMIC DNA]</scope>
    <source>
        <strain evidence="8">MN2024</strain>
        <tissue evidence="8">Gills</tissue>
    </source>
</reference>
<evidence type="ECO:0000256" key="5">
    <source>
        <dbReference type="SAM" id="Coils"/>
    </source>
</evidence>
<feature type="domain" description="B box-type" evidence="7">
    <location>
        <begin position="163"/>
        <end position="196"/>
    </location>
</feature>
<comment type="caution">
    <text evidence="8">The sequence shown here is derived from an EMBL/GenBank/DDBJ whole genome shotgun (WGS) entry which is preliminary data.</text>
</comment>
<dbReference type="Gene3D" id="3.30.40.10">
    <property type="entry name" value="Zinc/RING finger domain, C3HC4 (zinc finger)"/>
    <property type="match status" value="1"/>
</dbReference>
<organism evidence="8 9">
    <name type="scientific">Sinanodonta woodiana</name>
    <name type="common">Chinese pond mussel</name>
    <name type="synonym">Anodonta woodiana</name>
    <dbReference type="NCBI Taxonomy" id="1069815"/>
    <lineage>
        <taxon>Eukaryota</taxon>
        <taxon>Metazoa</taxon>
        <taxon>Spiralia</taxon>
        <taxon>Lophotrochozoa</taxon>
        <taxon>Mollusca</taxon>
        <taxon>Bivalvia</taxon>
        <taxon>Autobranchia</taxon>
        <taxon>Heteroconchia</taxon>
        <taxon>Palaeoheterodonta</taxon>
        <taxon>Unionida</taxon>
        <taxon>Unionoidea</taxon>
        <taxon>Unionidae</taxon>
        <taxon>Unioninae</taxon>
        <taxon>Sinanodonta</taxon>
    </lineage>
</organism>
<evidence type="ECO:0000256" key="4">
    <source>
        <dbReference type="PROSITE-ProRule" id="PRU00024"/>
    </source>
</evidence>
<evidence type="ECO:0000259" key="6">
    <source>
        <dbReference type="PROSITE" id="PS50089"/>
    </source>
</evidence>
<protein>
    <recommendedName>
        <fullName evidence="10">TRIM56</fullName>
    </recommendedName>
</protein>
<evidence type="ECO:0008006" key="10">
    <source>
        <dbReference type="Google" id="ProtNLM"/>
    </source>
</evidence>
<keyword evidence="3" id="KW-0862">Zinc</keyword>